<feature type="compositionally biased region" description="Polar residues" evidence="3">
    <location>
        <begin position="649"/>
        <end position="658"/>
    </location>
</feature>
<feature type="region of interest" description="Disordered" evidence="3">
    <location>
        <begin position="1"/>
        <end position="101"/>
    </location>
</feature>
<organism evidence="6 7">
    <name type="scientific">Ranitomeya imitator</name>
    <name type="common">mimic poison frog</name>
    <dbReference type="NCBI Taxonomy" id="111125"/>
    <lineage>
        <taxon>Eukaryota</taxon>
        <taxon>Metazoa</taxon>
        <taxon>Chordata</taxon>
        <taxon>Craniata</taxon>
        <taxon>Vertebrata</taxon>
        <taxon>Euteleostomi</taxon>
        <taxon>Amphibia</taxon>
        <taxon>Batrachia</taxon>
        <taxon>Anura</taxon>
        <taxon>Neobatrachia</taxon>
        <taxon>Hyloidea</taxon>
        <taxon>Dendrobatidae</taxon>
        <taxon>Dendrobatinae</taxon>
        <taxon>Ranitomeya</taxon>
    </lineage>
</organism>
<protein>
    <recommendedName>
        <fullName evidence="2">Vacuolar fusion protein MON1 homolog</fullName>
    </recommendedName>
</protein>
<dbReference type="Proteomes" id="UP001176940">
    <property type="component" value="Unassembled WGS sequence"/>
</dbReference>
<evidence type="ECO:0000256" key="3">
    <source>
        <dbReference type="SAM" id="MobiDB-lite"/>
    </source>
</evidence>
<comment type="function">
    <text evidence="2">Plays an important role in membrane trafficking through the secretory apparatus.</text>
</comment>
<dbReference type="EMBL" id="CAUEEQ010004447">
    <property type="protein sequence ID" value="CAJ0927447.1"/>
    <property type="molecule type" value="Genomic_DNA"/>
</dbReference>
<name>A0ABN9L127_9NEOB</name>
<evidence type="ECO:0000256" key="1">
    <source>
        <dbReference type="ARBA" id="ARBA00008968"/>
    </source>
</evidence>
<accession>A0ABN9L127</accession>
<keyword evidence="7" id="KW-1185">Reference proteome</keyword>
<feature type="region of interest" description="Disordered" evidence="3">
    <location>
        <begin position="631"/>
        <end position="658"/>
    </location>
</feature>
<dbReference type="Pfam" id="PF19036">
    <property type="entry name" value="Fuz_longin_1"/>
    <property type="match status" value="1"/>
</dbReference>
<feature type="compositionally biased region" description="Basic and acidic residues" evidence="3">
    <location>
        <begin position="221"/>
        <end position="231"/>
    </location>
</feature>
<feature type="compositionally biased region" description="Basic and acidic residues" evidence="3">
    <location>
        <begin position="46"/>
        <end position="56"/>
    </location>
</feature>
<dbReference type="PRINTS" id="PR01546">
    <property type="entry name" value="YEAST73DUF"/>
</dbReference>
<dbReference type="InterPro" id="IPR004353">
    <property type="entry name" value="Mon1"/>
</dbReference>
<evidence type="ECO:0000256" key="2">
    <source>
        <dbReference type="RuleBase" id="RU367048"/>
    </source>
</evidence>
<feature type="compositionally biased region" description="Acidic residues" evidence="3">
    <location>
        <begin position="17"/>
        <end position="30"/>
    </location>
</feature>
<evidence type="ECO:0000259" key="4">
    <source>
        <dbReference type="Pfam" id="PF19036"/>
    </source>
</evidence>
<feature type="domain" description="FUZ/MON1/HPS1 third Longin" evidence="5">
    <location>
        <begin position="512"/>
        <end position="618"/>
    </location>
</feature>
<reference evidence="6" key="1">
    <citation type="submission" date="2023-07" db="EMBL/GenBank/DDBJ databases">
        <authorList>
            <person name="Stuckert A."/>
        </authorList>
    </citation>
    <scope>NUCLEOTIDE SEQUENCE</scope>
</reference>
<comment type="caution">
    <text evidence="6">The sequence shown here is derived from an EMBL/GenBank/DDBJ whole genome shotgun (WGS) entry which is preliminary data.</text>
</comment>
<dbReference type="Pfam" id="PF19038">
    <property type="entry name" value="Fuz_longin_3"/>
    <property type="match status" value="1"/>
</dbReference>
<dbReference type="PANTHER" id="PTHR13027:SF13">
    <property type="entry name" value="VACUOLAR FUSION PROTEIN MON1 HOMOLOG B"/>
    <property type="match status" value="1"/>
</dbReference>
<proteinExistence type="inferred from homology"/>
<evidence type="ECO:0000313" key="7">
    <source>
        <dbReference type="Proteomes" id="UP001176940"/>
    </source>
</evidence>
<dbReference type="InterPro" id="IPR043972">
    <property type="entry name" value="FUZ/MON1/HPS1_longin_1"/>
</dbReference>
<gene>
    <name evidence="6" type="ORF">RIMI_LOCUS3043623</name>
</gene>
<dbReference type="PANTHER" id="PTHR13027">
    <property type="entry name" value="SAND PROTEIN-RELATED"/>
    <property type="match status" value="1"/>
</dbReference>
<dbReference type="InterPro" id="IPR043970">
    <property type="entry name" value="FUZ/MON1/HPS1_longin_3"/>
</dbReference>
<evidence type="ECO:0000259" key="5">
    <source>
        <dbReference type="Pfam" id="PF19038"/>
    </source>
</evidence>
<feature type="domain" description="FUZ/MON1/HPS1 first Longin" evidence="4">
    <location>
        <begin position="279"/>
        <end position="401"/>
    </location>
</feature>
<comment type="similarity">
    <text evidence="1 2">Belongs to the MON1/SAND family.</text>
</comment>
<evidence type="ECO:0000313" key="6">
    <source>
        <dbReference type="EMBL" id="CAJ0927447.1"/>
    </source>
</evidence>
<feature type="region of interest" description="Disordered" evidence="3">
    <location>
        <begin position="171"/>
        <end position="271"/>
    </location>
</feature>
<feature type="compositionally biased region" description="Basic and acidic residues" evidence="3">
    <location>
        <begin position="65"/>
        <end position="74"/>
    </location>
</feature>
<sequence length="658" mass="72712">MAEEAPNPAQREKGDLETDLLDQTENETSDDPQTLPSPLDVQPLDTRPKSSDEGCPHDASVLSHFPRDDPHRGPLQEGMDVTDTQCSEGSLEDSTRGTAEETGQVSMGLMEVPETLNVVDHDTATVNEVGGLDIRDCLQQGCMSAAEDVEGENGGMVYDGSQPPQALQTIGEEPSCKESTECNDTGQTHKKSLKYNNTEASADETKLSDLVVADPGQSTDAGDHDDEHKGLTDNVLDDSGDFPGVSSVVAGVTSDASPPTTPVQREEDVTAESWRTKRKHVFVLSEAGKPIYSRYGNEEALSSTMGVMMALVSFVQSGNNAIRSIHSDKQKVVFLQQGPLVLVSVSRAPQSEEQLRKELQYVYYQIISMLTQASVARIFERKKNYDLRRLLTGSEKILDSLLDLLDTDPGFLLGQYVAEQQLVTVVQERAVIEDCRLDPADLQLLLNLIGASSAFQAVCLVLLSTDKESFYAVSGCKRKIQEAMEAQNSLQTLAGALRCRSYSASLVGVPELLHFVYKPLDIPETYQQLPQFTSPEPDGPYTSEEERQRLFDLYRYLHCRIHSSARPLRLIYHVAEKETLLAWVTSKFELYTAFSSLVTKVGAINVITKLLRWIKREEDRLFIRYPPKYSTTPVPGKGVKSSRTDRTDPSQNGFFTGL</sequence>